<feature type="region of interest" description="Disordered" evidence="1">
    <location>
        <begin position="1"/>
        <end position="24"/>
    </location>
</feature>
<dbReference type="Pfam" id="PF19779">
    <property type="entry name" value="DUF6264"/>
    <property type="match status" value="1"/>
</dbReference>
<accession>A0A850DP56</accession>
<sequence>MTWSNVPGGPPQSSPAGGPHDRDAQQRAEWARGGTTLFPAGRIADRVSTVLLLVFGAVMTLVTAVVGIVALVSATAGCDASTGCSPGGYLGGTAIAVGGAFVVGVATVVLTIGAWLRRRSSWWIAAIGFVLAIAVITWGGVVFADAADGVGTAGTATAAP</sequence>
<keyword evidence="2" id="KW-0812">Transmembrane</keyword>
<dbReference type="AlphaFoldDB" id="A0A850DP56"/>
<keyword evidence="2" id="KW-1133">Transmembrane helix</keyword>
<evidence type="ECO:0000256" key="1">
    <source>
        <dbReference type="SAM" id="MobiDB-lite"/>
    </source>
</evidence>
<name>A0A850DP56_9MICO</name>
<reference evidence="3 4" key="1">
    <citation type="submission" date="2020-05" db="EMBL/GenBank/DDBJ databases">
        <title>Genome Sequencing of Type Strains.</title>
        <authorList>
            <person name="Lemaire J.F."/>
            <person name="Inderbitzin P."/>
            <person name="Gregorio O.A."/>
            <person name="Collins S.B."/>
            <person name="Wespe N."/>
            <person name="Knight-Connoni V."/>
        </authorList>
    </citation>
    <scope>NUCLEOTIDE SEQUENCE [LARGE SCALE GENOMIC DNA]</scope>
    <source>
        <strain evidence="3 4">DSM 20512</strain>
    </source>
</reference>
<evidence type="ECO:0000313" key="4">
    <source>
        <dbReference type="Proteomes" id="UP000539146"/>
    </source>
</evidence>
<dbReference type="InterPro" id="IPR046231">
    <property type="entry name" value="DUF6264"/>
</dbReference>
<feature type="transmembrane region" description="Helical" evidence="2">
    <location>
        <begin position="94"/>
        <end position="116"/>
    </location>
</feature>
<protein>
    <submittedName>
        <fullName evidence="3">Uncharacterized protein</fullName>
    </submittedName>
</protein>
<feature type="transmembrane region" description="Helical" evidence="2">
    <location>
        <begin position="123"/>
        <end position="144"/>
    </location>
</feature>
<gene>
    <name evidence="3" type="ORF">HP467_03855</name>
</gene>
<proteinExistence type="predicted"/>
<feature type="transmembrane region" description="Helical" evidence="2">
    <location>
        <begin position="50"/>
        <end position="74"/>
    </location>
</feature>
<keyword evidence="2" id="KW-0472">Membrane</keyword>
<dbReference type="Proteomes" id="UP000539146">
    <property type="component" value="Unassembled WGS sequence"/>
</dbReference>
<evidence type="ECO:0000313" key="3">
    <source>
        <dbReference type="EMBL" id="NUU27247.1"/>
    </source>
</evidence>
<dbReference type="EMBL" id="JABMCG010000080">
    <property type="protein sequence ID" value="NUU27247.1"/>
    <property type="molecule type" value="Genomic_DNA"/>
</dbReference>
<comment type="caution">
    <text evidence="3">The sequence shown here is derived from an EMBL/GenBank/DDBJ whole genome shotgun (WGS) entry which is preliminary data.</text>
</comment>
<evidence type="ECO:0000256" key="2">
    <source>
        <dbReference type="SAM" id="Phobius"/>
    </source>
</evidence>
<organism evidence="3 4">
    <name type="scientific">Curtobacterium citreum</name>
    <dbReference type="NCBI Taxonomy" id="2036"/>
    <lineage>
        <taxon>Bacteria</taxon>
        <taxon>Bacillati</taxon>
        <taxon>Actinomycetota</taxon>
        <taxon>Actinomycetes</taxon>
        <taxon>Micrococcales</taxon>
        <taxon>Microbacteriaceae</taxon>
        <taxon>Curtobacterium</taxon>
    </lineage>
</organism>